<proteinExistence type="predicted"/>
<dbReference type="GO" id="GO:0016779">
    <property type="term" value="F:nucleotidyltransferase activity"/>
    <property type="evidence" value="ECO:0007669"/>
    <property type="project" value="UniProtKB-ARBA"/>
</dbReference>
<feature type="domain" description="MobA-like NTP transferase" evidence="1">
    <location>
        <begin position="1"/>
        <end position="159"/>
    </location>
</feature>
<evidence type="ECO:0000313" key="2">
    <source>
        <dbReference type="EMBL" id="SUZ87906.1"/>
    </source>
</evidence>
<organism evidence="2">
    <name type="scientific">marine metagenome</name>
    <dbReference type="NCBI Taxonomy" id="408172"/>
    <lineage>
        <taxon>unclassified sequences</taxon>
        <taxon>metagenomes</taxon>
        <taxon>ecological metagenomes</taxon>
    </lineage>
</organism>
<accession>A0A381R847</accession>
<gene>
    <name evidence="2" type="ORF">METZ01_LOCUS40760</name>
</gene>
<dbReference type="PANTHER" id="PTHR43777">
    <property type="entry name" value="MOLYBDENUM COFACTOR CYTIDYLYLTRANSFERASE"/>
    <property type="match status" value="1"/>
</dbReference>
<name>A0A381R847_9ZZZZ</name>
<protein>
    <recommendedName>
        <fullName evidence="1">MobA-like NTP transferase domain-containing protein</fullName>
    </recommendedName>
</protein>
<dbReference type="InterPro" id="IPR029044">
    <property type="entry name" value="Nucleotide-diphossugar_trans"/>
</dbReference>
<evidence type="ECO:0000259" key="1">
    <source>
        <dbReference type="Pfam" id="PF12804"/>
    </source>
</evidence>
<sequence>MAAGQSTRMDNTNKLLLIIDGNPMVKRVCESLLTTGFDPVVVVTGFEKNKVEAALNKLELQFTHNSHWADGMATSIFSGLVALPYNTDGNLIALGDMPFVSVETLEKLKNSFISHEGKHIIYPKHDDQQGNPVLFPEKYFDEIMSSTGDRGCKRVLRKYPDDAIPVPIDSNEVILDCDTNEDYLKLKYHSEELNVQT</sequence>
<dbReference type="SUPFAM" id="SSF53448">
    <property type="entry name" value="Nucleotide-diphospho-sugar transferases"/>
    <property type="match status" value="1"/>
</dbReference>
<reference evidence="2" key="1">
    <citation type="submission" date="2018-05" db="EMBL/GenBank/DDBJ databases">
        <authorList>
            <person name="Lanie J.A."/>
            <person name="Ng W.-L."/>
            <person name="Kazmierczak K.M."/>
            <person name="Andrzejewski T.M."/>
            <person name="Davidsen T.M."/>
            <person name="Wayne K.J."/>
            <person name="Tettelin H."/>
            <person name="Glass J.I."/>
            <person name="Rusch D."/>
            <person name="Podicherti R."/>
            <person name="Tsui H.-C.T."/>
            <person name="Winkler M.E."/>
        </authorList>
    </citation>
    <scope>NUCLEOTIDE SEQUENCE</scope>
</reference>
<dbReference type="Pfam" id="PF12804">
    <property type="entry name" value="NTP_transf_3"/>
    <property type="match status" value="1"/>
</dbReference>
<dbReference type="EMBL" id="UINC01001745">
    <property type="protein sequence ID" value="SUZ87906.1"/>
    <property type="molecule type" value="Genomic_DNA"/>
</dbReference>
<dbReference type="CDD" id="cd04182">
    <property type="entry name" value="GT_2_like_f"/>
    <property type="match status" value="1"/>
</dbReference>
<dbReference type="PANTHER" id="PTHR43777:SF1">
    <property type="entry name" value="MOLYBDENUM COFACTOR CYTIDYLYLTRANSFERASE"/>
    <property type="match status" value="1"/>
</dbReference>
<dbReference type="AlphaFoldDB" id="A0A381R847"/>
<dbReference type="Gene3D" id="3.90.550.10">
    <property type="entry name" value="Spore Coat Polysaccharide Biosynthesis Protein SpsA, Chain A"/>
    <property type="match status" value="1"/>
</dbReference>
<dbReference type="InterPro" id="IPR025877">
    <property type="entry name" value="MobA-like_NTP_Trfase"/>
</dbReference>